<gene>
    <name evidence="1" type="ORF">Bpfe_019798</name>
</gene>
<proteinExistence type="predicted"/>
<organism evidence="1 2">
    <name type="scientific">Biomphalaria pfeifferi</name>
    <name type="common">Bloodfluke planorb</name>
    <name type="synonym">Freshwater snail</name>
    <dbReference type="NCBI Taxonomy" id="112525"/>
    <lineage>
        <taxon>Eukaryota</taxon>
        <taxon>Metazoa</taxon>
        <taxon>Spiralia</taxon>
        <taxon>Lophotrochozoa</taxon>
        <taxon>Mollusca</taxon>
        <taxon>Gastropoda</taxon>
        <taxon>Heterobranchia</taxon>
        <taxon>Euthyneura</taxon>
        <taxon>Panpulmonata</taxon>
        <taxon>Hygrophila</taxon>
        <taxon>Lymnaeoidea</taxon>
        <taxon>Planorbidae</taxon>
        <taxon>Biomphalaria</taxon>
    </lineage>
</organism>
<reference evidence="1" key="1">
    <citation type="journal article" date="2023" name="PLoS Negl. Trop. Dis.">
        <title>A genome sequence for Biomphalaria pfeifferi, the major vector snail for the human-infecting parasite Schistosoma mansoni.</title>
        <authorList>
            <person name="Bu L."/>
            <person name="Lu L."/>
            <person name="Laidemitt M.R."/>
            <person name="Zhang S.M."/>
            <person name="Mutuku M."/>
            <person name="Mkoji G."/>
            <person name="Steinauer M."/>
            <person name="Loker E.S."/>
        </authorList>
    </citation>
    <scope>NUCLEOTIDE SEQUENCE</scope>
    <source>
        <strain evidence="1">KasaAsao</strain>
    </source>
</reference>
<protein>
    <submittedName>
        <fullName evidence="1">Dual specificity protein phosphatase 10</fullName>
    </submittedName>
</protein>
<evidence type="ECO:0000313" key="1">
    <source>
        <dbReference type="EMBL" id="KAK0050674.1"/>
    </source>
</evidence>
<name>A0AAD8F5C2_BIOPF</name>
<accession>A0AAD8F5C2</accession>
<comment type="caution">
    <text evidence="1">The sequence shown here is derived from an EMBL/GenBank/DDBJ whole genome shotgun (WGS) entry which is preliminary data.</text>
</comment>
<evidence type="ECO:0000313" key="2">
    <source>
        <dbReference type="Proteomes" id="UP001233172"/>
    </source>
</evidence>
<dbReference type="AlphaFoldDB" id="A0AAD8F5C2"/>
<sequence>MLRFSFRCLLEFQELLSLLPLWWIGGWGQYGNVSRFWHLAVDGVRQLCIDIAWTDSGHDLMGCFDFWTTMVRGWADTTWRVVSKNNHYRLCYPVVSMDVGWCYDNANTQRETTCIDEQDLHDIIAVGVILTSGQ</sequence>
<dbReference type="Proteomes" id="UP001233172">
    <property type="component" value="Unassembled WGS sequence"/>
</dbReference>
<keyword evidence="2" id="KW-1185">Reference proteome</keyword>
<dbReference type="EMBL" id="JASAOG010000111">
    <property type="protein sequence ID" value="KAK0050674.1"/>
    <property type="molecule type" value="Genomic_DNA"/>
</dbReference>
<reference evidence="1" key="2">
    <citation type="submission" date="2023-04" db="EMBL/GenBank/DDBJ databases">
        <authorList>
            <person name="Bu L."/>
            <person name="Lu L."/>
            <person name="Laidemitt M.R."/>
            <person name="Zhang S.M."/>
            <person name="Mutuku M."/>
            <person name="Mkoji G."/>
            <person name="Steinauer M."/>
            <person name="Loker E.S."/>
        </authorList>
    </citation>
    <scope>NUCLEOTIDE SEQUENCE</scope>
    <source>
        <strain evidence="1">KasaAsao</strain>
        <tissue evidence="1">Whole Snail</tissue>
    </source>
</reference>